<evidence type="ECO:0000313" key="1">
    <source>
        <dbReference type="EMBL" id="KRX33204.1"/>
    </source>
</evidence>
<protein>
    <submittedName>
        <fullName evidence="1">Uncharacterized protein</fullName>
    </submittedName>
</protein>
<proteinExistence type="predicted"/>
<accession>A0A0V0T2A3</accession>
<comment type="caution">
    <text evidence="1">The sequence shown here is derived from an EMBL/GenBank/DDBJ whole genome shotgun (WGS) entry which is preliminary data.</text>
</comment>
<evidence type="ECO:0000313" key="2">
    <source>
        <dbReference type="Proteomes" id="UP000055048"/>
    </source>
</evidence>
<dbReference type="EMBL" id="JYDJ01000875">
    <property type="protein sequence ID" value="KRX33204.1"/>
    <property type="molecule type" value="Genomic_DNA"/>
</dbReference>
<gene>
    <name evidence="1" type="ORF">T05_13872</name>
</gene>
<dbReference type="AlphaFoldDB" id="A0A0V0T2A3"/>
<organism evidence="1 2">
    <name type="scientific">Trichinella murrelli</name>
    <dbReference type="NCBI Taxonomy" id="144512"/>
    <lineage>
        <taxon>Eukaryota</taxon>
        <taxon>Metazoa</taxon>
        <taxon>Ecdysozoa</taxon>
        <taxon>Nematoda</taxon>
        <taxon>Enoplea</taxon>
        <taxon>Dorylaimia</taxon>
        <taxon>Trichinellida</taxon>
        <taxon>Trichinellidae</taxon>
        <taxon>Trichinella</taxon>
    </lineage>
</organism>
<sequence>MVFVRISRAMVLKVWVERGLFTHRILLGEEMLSVPAFPQKQMKN</sequence>
<dbReference type="Proteomes" id="UP000055048">
    <property type="component" value="Unassembled WGS sequence"/>
</dbReference>
<reference evidence="1 2" key="1">
    <citation type="submission" date="2015-01" db="EMBL/GenBank/DDBJ databases">
        <title>Evolution of Trichinella species and genotypes.</title>
        <authorList>
            <person name="Korhonen P.K."/>
            <person name="Edoardo P."/>
            <person name="Giuseppe L.R."/>
            <person name="Gasser R.B."/>
        </authorList>
    </citation>
    <scope>NUCLEOTIDE SEQUENCE [LARGE SCALE GENOMIC DNA]</scope>
    <source>
        <strain evidence="1">ISS417</strain>
    </source>
</reference>
<name>A0A0V0T2A3_9BILA</name>
<keyword evidence="2" id="KW-1185">Reference proteome</keyword>